<protein>
    <submittedName>
        <fullName evidence="1">Uncharacterized protein</fullName>
    </submittedName>
</protein>
<evidence type="ECO:0000313" key="1">
    <source>
        <dbReference type="EMBL" id="MBE1573876.1"/>
    </source>
</evidence>
<accession>A0ABR9KZU3</accession>
<organism evidence="1 2">
    <name type="scientific">Amycolatopsis roodepoortensis</name>
    <dbReference type="NCBI Taxonomy" id="700274"/>
    <lineage>
        <taxon>Bacteria</taxon>
        <taxon>Bacillati</taxon>
        <taxon>Actinomycetota</taxon>
        <taxon>Actinomycetes</taxon>
        <taxon>Pseudonocardiales</taxon>
        <taxon>Pseudonocardiaceae</taxon>
        <taxon>Amycolatopsis</taxon>
    </lineage>
</organism>
<proteinExistence type="predicted"/>
<gene>
    <name evidence="1" type="ORF">H4W30_000905</name>
</gene>
<reference evidence="1 2" key="1">
    <citation type="submission" date="2020-10" db="EMBL/GenBank/DDBJ databases">
        <title>Sequencing the genomes of 1000 actinobacteria strains.</title>
        <authorList>
            <person name="Klenk H.-P."/>
        </authorList>
    </citation>
    <scope>NUCLEOTIDE SEQUENCE [LARGE SCALE GENOMIC DNA]</scope>
    <source>
        <strain evidence="1 2">DSM 46661</strain>
    </source>
</reference>
<name>A0ABR9KZU3_9PSEU</name>
<dbReference type="EMBL" id="JADBEJ010000001">
    <property type="protein sequence ID" value="MBE1573876.1"/>
    <property type="molecule type" value="Genomic_DNA"/>
</dbReference>
<keyword evidence="2" id="KW-1185">Reference proteome</keyword>
<comment type="caution">
    <text evidence="1">The sequence shown here is derived from an EMBL/GenBank/DDBJ whole genome shotgun (WGS) entry which is preliminary data.</text>
</comment>
<evidence type="ECO:0000313" key="2">
    <source>
        <dbReference type="Proteomes" id="UP000656548"/>
    </source>
</evidence>
<dbReference type="Proteomes" id="UP000656548">
    <property type="component" value="Unassembled WGS sequence"/>
</dbReference>
<sequence>MAAAGRASQAKVLGAKVCSTALSGEYDSWTKFFDP</sequence>